<protein>
    <submittedName>
        <fullName evidence="1">tRNA (Adenine22-N1)-methyltransferase</fullName>
    </submittedName>
</protein>
<dbReference type="Pfam" id="PF04816">
    <property type="entry name" value="TrmK"/>
    <property type="match status" value="1"/>
</dbReference>
<keyword evidence="1" id="KW-0489">Methyltransferase</keyword>
<dbReference type="Gene3D" id="3.40.50.150">
    <property type="entry name" value="Vaccinia Virus protein VP39"/>
    <property type="match status" value="1"/>
</dbReference>
<dbReference type="RefSeq" id="WP_078696183.1">
    <property type="nucleotide sequence ID" value="NZ_FUYH01000007.1"/>
</dbReference>
<dbReference type="SUPFAM" id="SSF53335">
    <property type="entry name" value="S-adenosyl-L-methionine-dependent methyltransferases"/>
    <property type="match status" value="1"/>
</dbReference>
<proteinExistence type="predicted"/>
<dbReference type="STRING" id="1147123.SAMN05443428_10731"/>
<name>A0A1T4XAX2_9CLOT</name>
<gene>
    <name evidence="1" type="ORF">SAMN05443428_10731</name>
</gene>
<dbReference type="EMBL" id="FUYH01000007">
    <property type="protein sequence ID" value="SKA86051.1"/>
    <property type="molecule type" value="Genomic_DNA"/>
</dbReference>
<dbReference type="AlphaFoldDB" id="A0A1T4XAX2"/>
<dbReference type="PANTHER" id="PTHR38451:SF1">
    <property type="entry name" value="TRNA (ADENINE(22)-N(1))-METHYLTRANSFERASE"/>
    <property type="match status" value="1"/>
</dbReference>
<evidence type="ECO:0000313" key="2">
    <source>
        <dbReference type="Proteomes" id="UP000190105"/>
    </source>
</evidence>
<keyword evidence="2" id="KW-1185">Reference proteome</keyword>
<dbReference type="InterPro" id="IPR006901">
    <property type="entry name" value="TrmK"/>
</dbReference>
<dbReference type="OrthoDB" id="5881184at2"/>
<accession>A0A1T4XAX2</accession>
<dbReference type="PANTHER" id="PTHR38451">
    <property type="entry name" value="TRNA (ADENINE(22)-N(1))-METHYLTRANSFERASE"/>
    <property type="match status" value="1"/>
</dbReference>
<dbReference type="PIRSF" id="PIRSF018637">
    <property type="entry name" value="TrmK"/>
    <property type="match status" value="1"/>
</dbReference>
<keyword evidence="1" id="KW-0808">Transferase</keyword>
<dbReference type="GO" id="GO:0032259">
    <property type="term" value="P:methylation"/>
    <property type="evidence" value="ECO:0007669"/>
    <property type="project" value="UniProtKB-KW"/>
</dbReference>
<evidence type="ECO:0000313" key="1">
    <source>
        <dbReference type="EMBL" id="SKA86051.1"/>
    </source>
</evidence>
<dbReference type="Proteomes" id="UP000190105">
    <property type="component" value="Unassembled WGS sequence"/>
</dbReference>
<reference evidence="2" key="1">
    <citation type="submission" date="2017-02" db="EMBL/GenBank/DDBJ databases">
        <authorList>
            <person name="Varghese N."/>
            <person name="Submissions S."/>
        </authorList>
    </citation>
    <scope>NUCLEOTIDE SEQUENCE [LARGE SCALE GENOMIC DNA]</scope>
    <source>
        <strain evidence="2">USBA 833</strain>
    </source>
</reference>
<sequence length="227" mass="26052">MKLSSRLSSIVNMIPKCNCLSDIGTDHGFIPIYTVLNDICERAIASDIKEGPLKTAKKNIEYYGLQEKIELRKGSGLKVLKKGEADVIVIAGMGGYTISSLIDEGIEIAKSAEHIIFQPAKYPEVLRKYLLSSGFKIYDEELVKEDNKYYHIIRASEGIMNTYEREADYYIGLKLIEKRHPLLKDYIDFKIEEFNKILKELSIENQNSRYIEVKNLIKEFEDVIKCL</sequence>
<dbReference type="InterPro" id="IPR029063">
    <property type="entry name" value="SAM-dependent_MTases_sf"/>
</dbReference>
<organism evidence="1 2">
    <name type="scientific">Caloramator quimbayensis</name>
    <dbReference type="NCBI Taxonomy" id="1147123"/>
    <lineage>
        <taxon>Bacteria</taxon>
        <taxon>Bacillati</taxon>
        <taxon>Bacillota</taxon>
        <taxon>Clostridia</taxon>
        <taxon>Eubacteriales</taxon>
        <taxon>Clostridiaceae</taxon>
        <taxon>Caloramator</taxon>
    </lineage>
</organism>
<dbReference type="GO" id="GO:0160105">
    <property type="term" value="F:tRNA (adenine(22)-N1)-methyltransferase activity"/>
    <property type="evidence" value="ECO:0007669"/>
    <property type="project" value="InterPro"/>
</dbReference>